<organism evidence="27 28">
    <name type="scientific">Trogon melanurus</name>
    <name type="common">Black-tailed trogon</name>
    <dbReference type="NCBI Taxonomy" id="56311"/>
    <lineage>
        <taxon>Eukaryota</taxon>
        <taxon>Metazoa</taxon>
        <taxon>Chordata</taxon>
        <taxon>Craniata</taxon>
        <taxon>Vertebrata</taxon>
        <taxon>Euteleostomi</taxon>
        <taxon>Archelosauria</taxon>
        <taxon>Archosauria</taxon>
        <taxon>Dinosauria</taxon>
        <taxon>Saurischia</taxon>
        <taxon>Theropoda</taxon>
        <taxon>Coelurosauria</taxon>
        <taxon>Aves</taxon>
        <taxon>Neognathae</taxon>
        <taxon>Neoaves</taxon>
        <taxon>Telluraves</taxon>
        <taxon>Coraciimorphae</taxon>
        <taxon>Trogoniformes</taxon>
        <taxon>Trogonidae</taxon>
        <taxon>Trogon</taxon>
    </lineage>
</organism>
<accession>A0A7L0EKK2</accession>
<comment type="cofactor">
    <cofactor evidence="1">
        <name>Mn(2+)</name>
        <dbReference type="ChEBI" id="CHEBI:29035"/>
    </cofactor>
</comment>
<dbReference type="EMBL" id="VXAG01001347">
    <property type="protein sequence ID" value="NXJ83589.1"/>
    <property type="molecule type" value="Genomic_DNA"/>
</dbReference>
<evidence type="ECO:0000256" key="7">
    <source>
        <dbReference type="ARBA" id="ARBA00022634"/>
    </source>
</evidence>
<evidence type="ECO:0000313" key="28">
    <source>
        <dbReference type="Proteomes" id="UP000550660"/>
    </source>
</evidence>
<dbReference type="PANTHER" id="PTHR46404">
    <property type="entry name" value="DNA POLYMERASE IOTA"/>
    <property type="match status" value="1"/>
</dbReference>
<dbReference type="Gene3D" id="6.10.250.1630">
    <property type="match status" value="1"/>
</dbReference>
<dbReference type="AlphaFoldDB" id="A0A7L0EKK2"/>
<evidence type="ECO:0000256" key="2">
    <source>
        <dbReference type="ARBA" id="ARBA00001946"/>
    </source>
</evidence>
<evidence type="ECO:0000256" key="24">
    <source>
        <dbReference type="ARBA" id="ARBA00067291"/>
    </source>
</evidence>
<dbReference type="Pfam" id="PF21999">
    <property type="entry name" value="IMS_HHH_1"/>
    <property type="match status" value="1"/>
</dbReference>
<dbReference type="GO" id="GO:0006260">
    <property type="term" value="P:DNA replication"/>
    <property type="evidence" value="ECO:0007669"/>
    <property type="project" value="UniProtKB-KW"/>
</dbReference>
<dbReference type="InterPro" id="IPR017961">
    <property type="entry name" value="DNA_pol_Y-fam_little_finger"/>
</dbReference>
<evidence type="ECO:0000256" key="18">
    <source>
        <dbReference type="ARBA" id="ARBA00023211"/>
    </source>
</evidence>
<dbReference type="InterPro" id="IPR043502">
    <property type="entry name" value="DNA/RNA_pol_sf"/>
</dbReference>
<dbReference type="OrthoDB" id="447129at2759"/>
<dbReference type="InterPro" id="IPR053848">
    <property type="entry name" value="IMS_HHH_1"/>
</dbReference>
<dbReference type="GO" id="GO:0003887">
    <property type="term" value="F:DNA-directed DNA polymerase activity"/>
    <property type="evidence" value="ECO:0007669"/>
    <property type="project" value="UniProtKB-KW"/>
</dbReference>
<evidence type="ECO:0000256" key="8">
    <source>
        <dbReference type="ARBA" id="ARBA00022679"/>
    </source>
</evidence>
<sequence>RVIVHLDLDCFYAQVEMIRNPELRDKPLGVQQKYLVVTCNYEARKLGVQKLMSVKDAKEKCPQLVLVNGEDLTPYREMSYKVTELLGEFCPLVERLGFDENFVDVTEIVEKRLNQLQRSGCCRASVSGHVYDNQAVNLHDTTHVRLVLGSQIAEEFREAVYERLGLTGCAGVASNKLLAKLVSGTFKPNQQTILLPESCQDLLRSLDCIQKVPGIGYKTTKRLEALGVRTVCDLQAFPPAALEKELGVSVAQRIQKLSYGEDDSPVAPSGPPQSFSDEDSFKKCSSEAEVKEKIEELLPNLLDRISKDGRQPHTIRLTIRQFSATEKWFNRESRQCPVPPHLVQKFGKESSNIIAPLVDILMKLFRKMIDVDLPFHLTLLNVCFANLKDLPSSKKGSIGFYLKHGSAPSGSGKRLREVGDTSQVDEGCASRIQNCNRTGTTKTRKLSEEKQSNIKEAGIRDFPFHLSAGGIDQEVFRQLPEDIQKEILSEKT</sequence>
<dbReference type="InterPro" id="IPR025527">
    <property type="entry name" value="HUWE1/Rev1_UBM"/>
</dbReference>
<evidence type="ECO:0000256" key="13">
    <source>
        <dbReference type="ARBA" id="ARBA00022842"/>
    </source>
</evidence>
<comment type="cofactor">
    <cofactor evidence="2">
        <name>Mg(2+)</name>
        <dbReference type="ChEBI" id="CHEBI:18420"/>
    </cofactor>
</comment>
<dbReference type="Gene3D" id="3.30.70.270">
    <property type="match status" value="1"/>
</dbReference>
<dbReference type="InterPro" id="IPR001126">
    <property type="entry name" value="UmuC"/>
</dbReference>
<evidence type="ECO:0000256" key="9">
    <source>
        <dbReference type="ARBA" id="ARBA00022695"/>
    </source>
</evidence>
<evidence type="ECO:0000256" key="4">
    <source>
        <dbReference type="ARBA" id="ARBA00010945"/>
    </source>
</evidence>
<proteinExistence type="inferred from homology"/>
<evidence type="ECO:0000256" key="11">
    <source>
        <dbReference type="ARBA" id="ARBA00022723"/>
    </source>
</evidence>
<keyword evidence="11" id="KW-0479">Metal-binding</keyword>
<dbReference type="FunFam" id="3.30.1490.100:FF:000003">
    <property type="entry name" value="Polymerase (DNA directed) iota"/>
    <property type="match status" value="1"/>
</dbReference>
<evidence type="ECO:0000256" key="25">
    <source>
        <dbReference type="SAM" id="MobiDB-lite"/>
    </source>
</evidence>
<keyword evidence="7" id="KW-0237">DNA synthesis</keyword>
<dbReference type="Gene3D" id="1.10.150.20">
    <property type="entry name" value="5' to 3' exonuclease, C-terminal subdomain"/>
    <property type="match status" value="1"/>
</dbReference>
<keyword evidence="10" id="KW-0235">DNA replication</keyword>
<dbReference type="PANTHER" id="PTHR46404:SF1">
    <property type="entry name" value="DNA POLYMERASE IOTA"/>
    <property type="match status" value="1"/>
</dbReference>
<feature type="non-terminal residue" evidence="27">
    <location>
        <position position="492"/>
    </location>
</feature>
<feature type="non-terminal residue" evidence="27">
    <location>
        <position position="1"/>
    </location>
</feature>
<dbReference type="FunFam" id="3.40.1170.60:FF:000007">
    <property type="entry name" value="DNA polymerase iota"/>
    <property type="match status" value="1"/>
</dbReference>
<dbReference type="Gene3D" id="3.30.1490.100">
    <property type="entry name" value="DNA polymerase, Y-family, little finger domain"/>
    <property type="match status" value="1"/>
</dbReference>
<evidence type="ECO:0000256" key="3">
    <source>
        <dbReference type="ARBA" id="ARBA00004123"/>
    </source>
</evidence>
<dbReference type="SUPFAM" id="SSF56672">
    <property type="entry name" value="DNA/RNA polymerases"/>
    <property type="match status" value="1"/>
</dbReference>
<evidence type="ECO:0000256" key="17">
    <source>
        <dbReference type="ARBA" id="ARBA00023204"/>
    </source>
</evidence>
<evidence type="ECO:0000256" key="19">
    <source>
        <dbReference type="ARBA" id="ARBA00023242"/>
    </source>
</evidence>
<dbReference type="GO" id="GO:0005634">
    <property type="term" value="C:nucleus"/>
    <property type="evidence" value="ECO:0007669"/>
    <property type="project" value="UniProtKB-SubCell"/>
</dbReference>
<dbReference type="GO" id="GO:0006281">
    <property type="term" value="P:DNA repair"/>
    <property type="evidence" value="ECO:0007669"/>
    <property type="project" value="UniProtKB-KW"/>
</dbReference>
<keyword evidence="6" id="KW-0515">Mutator protein</keyword>
<keyword evidence="15" id="KW-0239">DNA-directed DNA polymerase</keyword>
<dbReference type="Pfam" id="PF14377">
    <property type="entry name" value="UBM"/>
    <property type="match status" value="1"/>
</dbReference>
<dbReference type="SUPFAM" id="SSF100879">
    <property type="entry name" value="Lesion bypass DNA polymerase (Y-family), little finger domain"/>
    <property type="match status" value="1"/>
</dbReference>
<feature type="domain" description="UmuC" evidence="26">
    <location>
        <begin position="3"/>
        <end position="216"/>
    </location>
</feature>
<keyword evidence="12" id="KW-0227">DNA damage</keyword>
<evidence type="ECO:0000256" key="23">
    <source>
        <dbReference type="ARBA" id="ARBA00063167"/>
    </source>
</evidence>
<keyword evidence="13" id="KW-0460">Magnesium</keyword>
<dbReference type="GO" id="GO:0019985">
    <property type="term" value="P:translesion synthesis"/>
    <property type="evidence" value="ECO:0007669"/>
    <property type="project" value="UniProtKB-ARBA"/>
</dbReference>
<evidence type="ECO:0000313" key="27">
    <source>
        <dbReference type="EMBL" id="NXJ83589.1"/>
    </source>
</evidence>
<comment type="subunit">
    <text evidence="23">Interacts with POLH. Interacts with REV1. Interacts with ubiquitin.</text>
</comment>
<reference evidence="27 28" key="1">
    <citation type="submission" date="2019-09" db="EMBL/GenBank/DDBJ databases">
        <title>Bird 10,000 Genomes (B10K) Project - Family phase.</title>
        <authorList>
            <person name="Zhang G."/>
        </authorList>
    </citation>
    <scope>NUCLEOTIDE SEQUENCE [LARGE SCALE GENOMIC DNA]</scope>
    <source>
        <strain evidence="27">B10K-DU-007-40</strain>
        <tissue evidence="27">Mixed tissue sample</tissue>
    </source>
</reference>
<evidence type="ECO:0000256" key="1">
    <source>
        <dbReference type="ARBA" id="ARBA00001936"/>
    </source>
</evidence>
<dbReference type="PIRSF" id="PIRSF036603">
    <property type="entry name" value="DPol_eta"/>
    <property type="match status" value="1"/>
</dbReference>
<evidence type="ECO:0000256" key="5">
    <source>
        <dbReference type="ARBA" id="ARBA00012417"/>
    </source>
</evidence>
<evidence type="ECO:0000256" key="20">
    <source>
        <dbReference type="ARBA" id="ARBA00023270"/>
    </source>
</evidence>
<dbReference type="Pfam" id="PF11799">
    <property type="entry name" value="IMS_C"/>
    <property type="match status" value="1"/>
</dbReference>
<evidence type="ECO:0000256" key="16">
    <source>
        <dbReference type="ARBA" id="ARBA00023125"/>
    </source>
</evidence>
<comment type="similarity">
    <text evidence="4">Belongs to the DNA polymerase type-Y family.</text>
</comment>
<keyword evidence="14" id="KW-0832">Ubl conjugation</keyword>
<comment type="caution">
    <text evidence="27">The sequence shown here is derived from an EMBL/GenBank/DDBJ whole genome shotgun (WGS) entry which is preliminary data.</text>
</comment>
<keyword evidence="16" id="KW-0238">DNA-binding</keyword>
<dbReference type="InterPro" id="IPR036775">
    <property type="entry name" value="DNA_pol_Y-fam_lit_finger_sf"/>
</dbReference>
<dbReference type="EC" id="2.7.7.7" evidence="5"/>
<dbReference type="Pfam" id="PF00817">
    <property type="entry name" value="IMS"/>
    <property type="match status" value="1"/>
</dbReference>
<keyword evidence="28" id="KW-1185">Reference proteome</keyword>
<keyword evidence="17" id="KW-0234">DNA repair</keyword>
<dbReference type="PROSITE" id="PS50173">
    <property type="entry name" value="UMUC"/>
    <property type="match status" value="1"/>
</dbReference>
<feature type="region of interest" description="Disordered" evidence="25">
    <location>
        <begin position="260"/>
        <end position="279"/>
    </location>
</feature>
<evidence type="ECO:0000256" key="10">
    <source>
        <dbReference type="ARBA" id="ARBA00022705"/>
    </source>
</evidence>
<evidence type="ECO:0000256" key="15">
    <source>
        <dbReference type="ARBA" id="ARBA00022932"/>
    </source>
</evidence>
<keyword evidence="18" id="KW-0464">Manganese</keyword>
<dbReference type="GO" id="GO:0046872">
    <property type="term" value="F:metal ion binding"/>
    <property type="evidence" value="ECO:0007669"/>
    <property type="project" value="UniProtKB-KW"/>
</dbReference>
<dbReference type="Proteomes" id="UP000550660">
    <property type="component" value="Unassembled WGS sequence"/>
</dbReference>
<evidence type="ECO:0000256" key="22">
    <source>
        <dbReference type="ARBA" id="ARBA00059122"/>
    </source>
</evidence>
<gene>
    <name evidence="27" type="primary">Poli</name>
    <name evidence="27" type="ORF">TROMEL_R14958</name>
</gene>
<keyword evidence="19" id="KW-0539">Nucleus</keyword>
<keyword evidence="8" id="KW-0808">Transferase</keyword>
<name>A0A7L0EKK2_TROML</name>
<evidence type="ECO:0000256" key="6">
    <source>
        <dbReference type="ARBA" id="ARBA00022457"/>
    </source>
</evidence>
<evidence type="ECO:0000256" key="12">
    <source>
        <dbReference type="ARBA" id="ARBA00022763"/>
    </source>
</evidence>
<evidence type="ECO:0000256" key="14">
    <source>
        <dbReference type="ARBA" id="ARBA00022843"/>
    </source>
</evidence>
<keyword evidence="20" id="KW-0704">Schiff base</keyword>
<comment type="catalytic activity">
    <reaction evidence="21">
        <text>DNA(n) + a 2'-deoxyribonucleoside 5'-triphosphate = DNA(n+1) + diphosphate</text>
        <dbReference type="Rhea" id="RHEA:22508"/>
        <dbReference type="Rhea" id="RHEA-COMP:17339"/>
        <dbReference type="Rhea" id="RHEA-COMP:17340"/>
        <dbReference type="ChEBI" id="CHEBI:33019"/>
        <dbReference type="ChEBI" id="CHEBI:61560"/>
        <dbReference type="ChEBI" id="CHEBI:173112"/>
        <dbReference type="EC" id="2.7.7.7"/>
    </reaction>
</comment>
<comment type="subcellular location">
    <subcellularLocation>
        <location evidence="3">Nucleus</location>
    </subcellularLocation>
</comment>
<comment type="function">
    <text evidence="22">Error-prone DNA polymerase specifically involved in DNA repair. Plays an important role in translesion synthesis, where the normal high-fidelity DNA polymerases cannot proceed and DNA synthesis stalls. Favors Hoogsteen base-pairing in the active site. Inserts the correct base with high-fidelity opposite an adenosine template. Exhibits low fidelity and efficiency opposite a thymidine template, where it will preferentially insert guanosine. May play a role in hypermutation of immunoglobulin genes. Forms a Schiff base with 5'-deoxyribose phosphate at abasic sites, but may not have lyase activity.</text>
</comment>
<dbReference type="Gene3D" id="3.40.1170.60">
    <property type="match status" value="1"/>
</dbReference>
<protein>
    <recommendedName>
        <fullName evidence="24">DNA polymerase iota</fullName>
        <ecNumber evidence="5">2.7.7.7</ecNumber>
    </recommendedName>
</protein>
<dbReference type="InterPro" id="IPR043128">
    <property type="entry name" value="Rev_trsase/Diguanyl_cyclase"/>
</dbReference>
<evidence type="ECO:0000259" key="26">
    <source>
        <dbReference type="PROSITE" id="PS50173"/>
    </source>
</evidence>
<keyword evidence="9" id="KW-0548">Nucleotidyltransferase</keyword>
<dbReference type="GO" id="GO:0003684">
    <property type="term" value="F:damaged DNA binding"/>
    <property type="evidence" value="ECO:0007669"/>
    <property type="project" value="InterPro"/>
</dbReference>
<evidence type="ECO:0000256" key="21">
    <source>
        <dbReference type="ARBA" id="ARBA00049244"/>
    </source>
</evidence>
<dbReference type="FunFam" id="3.30.70.270:FF:000013">
    <property type="entry name" value="Polymerase (DNA directed) iota"/>
    <property type="match status" value="1"/>
</dbReference>